<evidence type="ECO:0000313" key="13">
    <source>
        <dbReference type="Proteomes" id="UP000094455"/>
    </source>
</evidence>
<accession>A0A1E3NH30</accession>
<evidence type="ECO:0000256" key="11">
    <source>
        <dbReference type="SAM" id="Phobius"/>
    </source>
</evidence>
<comment type="subcellular location">
    <subcellularLocation>
        <location evidence="1">Mitochondrion inner membrane</location>
    </subcellularLocation>
</comment>
<sequence length="799" mass="88294">MVLLTGWKMGAYTQLGALSRALSGTRGSYRLTLRTRLADAKSAQSSWRREYRSSIWREASLTKPKRTLFAGVHTLHYNKSTAQHDAATRYKVIFRQYTQKAEDGTNKERLAEEVSKKEKVEEKVEKKNLGIGARVKYFLLRQNRPFNVDEITAFFSWILMGNFIWIIIGTTTFFGVLIYILNWIGDGEVEKLVLKKLLTFDNKLMVDFSGPNFMATWEDGKIKIRNLRVQSSSARDNAHLNYQLDIAEINLTLSSSKWLDGKGLIDGIEIEGLQGDVNMLDGTELILDNSFHDNYELNHLKVKHSKISFHSETLFNKPLELVVFNCDMGRLRRKWMVYDFLNANTMFGSLGGSLFTLHKRQHRFAHFSGMDLHDEIDDYSNSTLNSVNESRQFGSTDTGHAGSGGGTGGTGGGTRFGGIKYKVSNDSNDGTNEHSSGSGGGTGGRADGDAEGDFWKKITRLRIDMLDLSFLNEHSKLNWIESGKAEVIFDIMLPNDDDGRGDGGGPYFGGGSSLKKDLNFEFSVDGVKQMLHTVYRKLTDGDGDAGAAARGASPAEMNKYVVIDMKINYFNLTAKYPDTLPCSSLTGLPYLTAKDLQSLVTFINDEKFGLSSSRFGQLSNDLGHEEPDSDTDGVADGGDAQSANNYHTGTAAGGSSGAAAGGKAAPDDADADAPVDVDDPAESGLLLHGDSVRTLPPIKFRIVQNLNDFEYLDLPSLLSFTSMERPDDGCDEKTLRSFINTNKFIDSSIVEVLALLLVYKDEIQTRLLDMYSRRSGFEILFNNFILGNLILVGLGSFVI</sequence>
<dbReference type="GeneID" id="30181437"/>
<evidence type="ECO:0000256" key="10">
    <source>
        <dbReference type="SAM" id="MobiDB-lite"/>
    </source>
</evidence>
<evidence type="ECO:0000256" key="1">
    <source>
        <dbReference type="ARBA" id="ARBA00004273"/>
    </source>
</evidence>
<keyword evidence="8 11" id="KW-0472">Membrane</keyword>
<evidence type="ECO:0008006" key="14">
    <source>
        <dbReference type="Google" id="ProtNLM"/>
    </source>
</evidence>
<evidence type="ECO:0000256" key="6">
    <source>
        <dbReference type="ARBA" id="ARBA00022989"/>
    </source>
</evidence>
<dbReference type="OrthoDB" id="17678at2759"/>
<name>A0A1E3NH30_9ASCO</name>
<dbReference type="GO" id="GO:0000001">
    <property type="term" value="P:mitochondrion inheritance"/>
    <property type="evidence" value="ECO:0007669"/>
    <property type="project" value="InterPro"/>
</dbReference>
<dbReference type="PANTHER" id="PTHR31068">
    <property type="entry name" value="MITOCHONDRIAL DISTRIBUTION AND MORPHOLOGY PROTEIN 31"/>
    <property type="match status" value="1"/>
</dbReference>
<dbReference type="InterPro" id="IPR012571">
    <property type="entry name" value="Mdm31/Mdm32"/>
</dbReference>
<feature type="transmembrane region" description="Helical" evidence="11">
    <location>
        <begin position="154"/>
        <end position="181"/>
    </location>
</feature>
<dbReference type="GO" id="GO:0005743">
    <property type="term" value="C:mitochondrial inner membrane"/>
    <property type="evidence" value="ECO:0007669"/>
    <property type="project" value="UniProtKB-SubCell"/>
</dbReference>
<dbReference type="EMBL" id="KV454006">
    <property type="protein sequence ID" value="ODQ44653.1"/>
    <property type="molecule type" value="Genomic_DNA"/>
</dbReference>
<feature type="transmembrane region" description="Helical" evidence="11">
    <location>
        <begin position="779"/>
        <end position="798"/>
    </location>
</feature>
<keyword evidence="6 11" id="KW-1133">Transmembrane helix</keyword>
<reference evidence="12 13" key="1">
    <citation type="journal article" date="2016" name="Proc. Natl. Acad. Sci. U.S.A.">
        <title>Comparative genomics of biotechnologically important yeasts.</title>
        <authorList>
            <person name="Riley R."/>
            <person name="Haridas S."/>
            <person name="Wolfe K.H."/>
            <person name="Lopes M.R."/>
            <person name="Hittinger C.T."/>
            <person name="Goeker M."/>
            <person name="Salamov A.A."/>
            <person name="Wisecaver J.H."/>
            <person name="Long T.M."/>
            <person name="Calvey C.H."/>
            <person name="Aerts A.L."/>
            <person name="Barry K.W."/>
            <person name="Choi C."/>
            <person name="Clum A."/>
            <person name="Coughlan A.Y."/>
            <person name="Deshpande S."/>
            <person name="Douglass A.P."/>
            <person name="Hanson S.J."/>
            <person name="Klenk H.-P."/>
            <person name="LaButti K.M."/>
            <person name="Lapidus A."/>
            <person name="Lindquist E.A."/>
            <person name="Lipzen A.M."/>
            <person name="Meier-Kolthoff J.P."/>
            <person name="Ohm R.A."/>
            <person name="Otillar R.P."/>
            <person name="Pangilinan J.L."/>
            <person name="Peng Y."/>
            <person name="Rokas A."/>
            <person name="Rosa C.A."/>
            <person name="Scheuner C."/>
            <person name="Sibirny A.A."/>
            <person name="Slot J.C."/>
            <person name="Stielow J.B."/>
            <person name="Sun H."/>
            <person name="Kurtzman C.P."/>
            <person name="Blackwell M."/>
            <person name="Grigoriev I.V."/>
            <person name="Jeffries T.W."/>
        </authorList>
    </citation>
    <scope>NUCLEOTIDE SEQUENCE [LARGE SCALE GENOMIC DNA]</scope>
    <source>
        <strain evidence="12 13">NRRL Y-2026</strain>
    </source>
</reference>
<evidence type="ECO:0000256" key="8">
    <source>
        <dbReference type="ARBA" id="ARBA00023136"/>
    </source>
</evidence>
<feature type="compositionally biased region" description="Acidic residues" evidence="10">
    <location>
        <begin position="667"/>
        <end position="680"/>
    </location>
</feature>
<evidence type="ECO:0000256" key="9">
    <source>
        <dbReference type="ARBA" id="ARBA00025191"/>
    </source>
</evidence>
<evidence type="ECO:0000256" key="5">
    <source>
        <dbReference type="ARBA" id="ARBA00022946"/>
    </source>
</evidence>
<dbReference type="Proteomes" id="UP000094455">
    <property type="component" value="Unassembled WGS sequence"/>
</dbReference>
<dbReference type="AlphaFoldDB" id="A0A1E3NH30"/>
<evidence type="ECO:0000313" key="12">
    <source>
        <dbReference type="EMBL" id="ODQ44653.1"/>
    </source>
</evidence>
<comment type="similarity">
    <text evidence="2">Belongs to the MDM31/MDM32 family.</text>
</comment>
<feature type="compositionally biased region" description="Polar residues" evidence="10">
    <location>
        <begin position="424"/>
        <end position="434"/>
    </location>
</feature>
<keyword evidence="5" id="KW-0809">Transit peptide</keyword>
<dbReference type="Pfam" id="PF08118">
    <property type="entry name" value="MDM31_MDM32"/>
    <property type="match status" value="3"/>
</dbReference>
<dbReference type="PANTHER" id="PTHR31068:SF0">
    <property type="entry name" value="MITOCHONDRIAL DISTRIBUTION AND MORPHOLOGY PROTEIN 31"/>
    <property type="match status" value="1"/>
</dbReference>
<dbReference type="GO" id="GO:0007005">
    <property type="term" value="P:mitochondrion organization"/>
    <property type="evidence" value="ECO:0007669"/>
    <property type="project" value="InterPro"/>
</dbReference>
<proteinExistence type="inferred from homology"/>
<feature type="region of interest" description="Disordered" evidence="10">
    <location>
        <begin position="387"/>
        <end position="448"/>
    </location>
</feature>
<evidence type="ECO:0000256" key="7">
    <source>
        <dbReference type="ARBA" id="ARBA00023128"/>
    </source>
</evidence>
<keyword evidence="13" id="KW-1185">Reference proteome</keyword>
<keyword evidence="3 11" id="KW-0812">Transmembrane</keyword>
<evidence type="ECO:0000256" key="3">
    <source>
        <dbReference type="ARBA" id="ARBA00022692"/>
    </source>
</evidence>
<feature type="compositionally biased region" description="Gly residues" evidence="10">
    <location>
        <begin position="651"/>
        <end position="660"/>
    </location>
</feature>
<organism evidence="12 13">
    <name type="scientific">Pichia membranifaciens NRRL Y-2026</name>
    <dbReference type="NCBI Taxonomy" id="763406"/>
    <lineage>
        <taxon>Eukaryota</taxon>
        <taxon>Fungi</taxon>
        <taxon>Dikarya</taxon>
        <taxon>Ascomycota</taxon>
        <taxon>Saccharomycotina</taxon>
        <taxon>Pichiomycetes</taxon>
        <taxon>Pichiales</taxon>
        <taxon>Pichiaceae</taxon>
        <taxon>Pichia</taxon>
    </lineage>
</organism>
<evidence type="ECO:0000256" key="2">
    <source>
        <dbReference type="ARBA" id="ARBA00005687"/>
    </source>
</evidence>
<comment type="function">
    <text evidence="9">Involved in the organization of the mitochondrial membranes and the global structure of the mitochondria. Also required for mitochondrial distribution and mobility as well as for the maintenance of mitochondrial DNA nucleoids structures.</text>
</comment>
<protein>
    <recommendedName>
        <fullName evidence="14">Mitochondrial distribution and morphology protein 31</fullName>
    </recommendedName>
</protein>
<dbReference type="RefSeq" id="XP_019015766.1">
    <property type="nucleotide sequence ID" value="XM_019164750.1"/>
</dbReference>
<keyword evidence="4" id="KW-0999">Mitochondrion inner membrane</keyword>
<keyword evidence="7" id="KW-0496">Mitochondrion</keyword>
<gene>
    <name evidence="12" type="ORF">PICMEDRAFT_74364</name>
</gene>
<feature type="region of interest" description="Disordered" evidence="10">
    <location>
        <begin position="618"/>
        <end position="680"/>
    </location>
</feature>
<feature type="compositionally biased region" description="Gly residues" evidence="10">
    <location>
        <begin position="401"/>
        <end position="416"/>
    </location>
</feature>
<evidence type="ECO:0000256" key="4">
    <source>
        <dbReference type="ARBA" id="ARBA00022792"/>
    </source>
</evidence>